<feature type="transmembrane region" description="Helical" evidence="1">
    <location>
        <begin position="69"/>
        <end position="89"/>
    </location>
</feature>
<dbReference type="PROSITE" id="PS50850">
    <property type="entry name" value="MFS"/>
    <property type="match status" value="1"/>
</dbReference>
<sequence>MKLRRNIIFSALAFFMGYLARITWSVTSPYSSLRPTVAEDSLIFTLFFLGYVIVQIPAGILADMKSAKLITSLVLLPLSLSLFLSGMANNIELEYIASLIMGLSAGWIYPATLKVISETYKGRELAIAMGYYSLAWPLSITIAGLAIPYLTINLGWRWPYYILAALGIVGAIGTLTVSYPSNNLKGKSGFIIKFNRDVTILSFSGFLFFSSYWIITLYSYKYFLLIFNNPYLAGISYSLLALTGIPSTLISGRFINRLGVKRTLMVFELAYGILIVGIAFLHEPLVVFVIASLMGFIRFVITPANSTAVSLVGGNKSGSVAGTVNLFWQSSGISSPVLASIILGYSNYFVLWLFSALLVIGSAIGYISLKIKN</sequence>
<dbReference type="AlphaFoldDB" id="A0A6N0NWP4"/>
<gene>
    <name evidence="3" type="ORF">GWK48_04625</name>
</gene>
<dbReference type="PANTHER" id="PTHR23527">
    <property type="entry name" value="BLL3282 PROTEIN"/>
    <property type="match status" value="1"/>
</dbReference>
<dbReference type="SUPFAM" id="SSF103473">
    <property type="entry name" value="MFS general substrate transporter"/>
    <property type="match status" value="1"/>
</dbReference>
<dbReference type="Proteomes" id="UP000509301">
    <property type="component" value="Chromosome"/>
</dbReference>
<dbReference type="KEGG" id="mten:GWK48_04625"/>
<dbReference type="PANTHER" id="PTHR23527:SF1">
    <property type="entry name" value="BLL3282 PROTEIN"/>
    <property type="match status" value="1"/>
</dbReference>
<keyword evidence="1" id="KW-1133">Transmembrane helix</keyword>
<organism evidence="3 4">
    <name type="scientific">Metallosphaera tengchongensis</name>
    <dbReference type="NCBI Taxonomy" id="1532350"/>
    <lineage>
        <taxon>Archaea</taxon>
        <taxon>Thermoproteota</taxon>
        <taxon>Thermoprotei</taxon>
        <taxon>Sulfolobales</taxon>
        <taxon>Sulfolobaceae</taxon>
        <taxon>Metallosphaera</taxon>
    </lineage>
</organism>
<feature type="transmembrane region" description="Helical" evidence="1">
    <location>
        <begin position="231"/>
        <end position="251"/>
    </location>
</feature>
<proteinExistence type="predicted"/>
<dbReference type="InterPro" id="IPR036259">
    <property type="entry name" value="MFS_trans_sf"/>
</dbReference>
<name>A0A6N0NWP4_9CREN</name>
<evidence type="ECO:0000313" key="4">
    <source>
        <dbReference type="Proteomes" id="UP000509301"/>
    </source>
</evidence>
<feature type="transmembrane region" description="Helical" evidence="1">
    <location>
        <begin position="349"/>
        <end position="369"/>
    </location>
</feature>
<dbReference type="InterPro" id="IPR052952">
    <property type="entry name" value="MFS-Transporter"/>
</dbReference>
<feature type="transmembrane region" description="Helical" evidence="1">
    <location>
        <begin position="125"/>
        <end position="152"/>
    </location>
</feature>
<feature type="transmembrane region" description="Helical" evidence="1">
    <location>
        <begin position="95"/>
        <end position="113"/>
    </location>
</feature>
<dbReference type="OrthoDB" id="29061at2157"/>
<feature type="transmembrane region" description="Helical" evidence="1">
    <location>
        <begin position="263"/>
        <end position="281"/>
    </location>
</feature>
<reference evidence="3 4" key="1">
    <citation type="submission" date="2020-02" db="EMBL/GenBank/DDBJ databases">
        <title>Comparative genome analysis reveals the metabolism and evolution of the thermophilic archaeal genus Metallosphaera.</title>
        <authorList>
            <person name="Jiang C."/>
        </authorList>
    </citation>
    <scope>NUCLEOTIDE SEQUENCE [LARGE SCALE GENOMIC DNA]</scope>
    <source>
        <strain evidence="3 4">Ric-A</strain>
    </source>
</reference>
<keyword evidence="4" id="KW-1185">Reference proteome</keyword>
<keyword evidence="1" id="KW-0472">Membrane</keyword>
<dbReference type="InterPro" id="IPR020846">
    <property type="entry name" value="MFS_dom"/>
</dbReference>
<accession>A0A6N0NWP4</accession>
<feature type="domain" description="Major facilitator superfamily (MFS) profile" evidence="2">
    <location>
        <begin position="1"/>
        <end position="373"/>
    </location>
</feature>
<dbReference type="GO" id="GO:0022857">
    <property type="term" value="F:transmembrane transporter activity"/>
    <property type="evidence" value="ECO:0007669"/>
    <property type="project" value="InterPro"/>
</dbReference>
<dbReference type="Gene3D" id="1.20.1250.20">
    <property type="entry name" value="MFS general substrate transporter like domains"/>
    <property type="match status" value="2"/>
</dbReference>
<feature type="transmembrane region" description="Helical" evidence="1">
    <location>
        <begin position="198"/>
        <end position="219"/>
    </location>
</feature>
<protein>
    <submittedName>
        <fullName evidence="3">MFS transporter</fullName>
    </submittedName>
</protein>
<dbReference type="GeneID" id="55641209"/>
<dbReference type="Pfam" id="PF07690">
    <property type="entry name" value="MFS_1"/>
    <property type="match status" value="1"/>
</dbReference>
<dbReference type="InterPro" id="IPR011701">
    <property type="entry name" value="MFS"/>
</dbReference>
<dbReference type="RefSeq" id="WP_174630063.1">
    <property type="nucleotide sequence ID" value="NZ_CP049074.1"/>
</dbReference>
<evidence type="ECO:0000313" key="3">
    <source>
        <dbReference type="EMBL" id="QKQ99767.1"/>
    </source>
</evidence>
<evidence type="ECO:0000256" key="1">
    <source>
        <dbReference type="SAM" id="Phobius"/>
    </source>
</evidence>
<feature type="transmembrane region" description="Helical" evidence="1">
    <location>
        <begin position="41"/>
        <end position="62"/>
    </location>
</feature>
<feature type="transmembrane region" description="Helical" evidence="1">
    <location>
        <begin position="158"/>
        <end position="177"/>
    </location>
</feature>
<evidence type="ECO:0000259" key="2">
    <source>
        <dbReference type="PROSITE" id="PS50850"/>
    </source>
</evidence>
<keyword evidence="1" id="KW-0812">Transmembrane</keyword>
<dbReference type="EMBL" id="CP049074">
    <property type="protein sequence ID" value="QKQ99767.1"/>
    <property type="molecule type" value="Genomic_DNA"/>
</dbReference>